<feature type="modified residue" description="N6-(pyridoxal phosphate)lysine" evidence="9 10">
    <location>
        <position position="225"/>
    </location>
</feature>
<comment type="pathway">
    <text evidence="9">One-carbon metabolism; tetrahydrofolate interconversion.</text>
</comment>
<keyword evidence="7 9" id="KW-0808">Transferase</keyword>
<keyword evidence="8 9" id="KW-0663">Pyridoxal phosphate</keyword>
<dbReference type="EMBL" id="MFZG01000010">
    <property type="protein sequence ID" value="OGK17210.1"/>
    <property type="molecule type" value="Genomic_DNA"/>
</dbReference>
<dbReference type="Proteomes" id="UP000177208">
    <property type="component" value="Unassembled WGS sequence"/>
</dbReference>
<dbReference type="InterPro" id="IPR015424">
    <property type="entry name" value="PyrdxlP-dep_Trfase"/>
</dbReference>
<dbReference type="Gene3D" id="3.90.1150.10">
    <property type="entry name" value="Aspartate Aminotransferase, domain 1"/>
    <property type="match status" value="1"/>
</dbReference>
<organism evidence="12 13">
    <name type="scientific">Candidatus Roizmanbacteria bacterium RIFCSPHIGHO2_01_FULL_39_12c</name>
    <dbReference type="NCBI Taxonomy" id="1802031"/>
    <lineage>
        <taxon>Bacteria</taxon>
        <taxon>Candidatus Roizmaniibacteriota</taxon>
    </lineage>
</organism>
<dbReference type="GO" id="GO:0035999">
    <property type="term" value="P:tetrahydrofolate interconversion"/>
    <property type="evidence" value="ECO:0007669"/>
    <property type="project" value="UniProtKB-UniRule"/>
</dbReference>
<dbReference type="UniPathway" id="UPA00288">
    <property type="reaction ID" value="UER01023"/>
</dbReference>
<comment type="catalytic activity">
    <reaction evidence="9">
        <text>(6R)-5,10-methylene-5,6,7,8-tetrahydrofolate + glycine + H2O = (6S)-5,6,7,8-tetrahydrofolate + L-serine</text>
        <dbReference type="Rhea" id="RHEA:15481"/>
        <dbReference type="ChEBI" id="CHEBI:15377"/>
        <dbReference type="ChEBI" id="CHEBI:15636"/>
        <dbReference type="ChEBI" id="CHEBI:33384"/>
        <dbReference type="ChEBI" id="CHEBI:57305"/>
        <dbReference type="ChEBI" id="CHEBI:57453"/>
        <dbReference type="EC" id="2.1.2.1"/>
    </reaction>
</comment>
<dbReference type="InterPro" id="IPR015422">
    <property type="entry name" value="PyrdxlP-dep_Trfase_small"/>
</dbReference>
<dbReference type="InterPro" id="IPR049943">
    <property type="entry name" value="Ser_HO-MeTrfase-like"/>
</dbReference>
<gene>
    <name evidence="9" type="primary">glyA</name>
    <name evidence="12" type="ORF">A2774_02305</name>
</gene>
<comment type="subcellular location">
    <subcellularLocation>
        <location evidence="2 9">Cytoplasm</location>
    </subcellularLocation>
</comment>
<evidence type="ECO:0000256" key="5">
    <source>
        <dbReference type="ARBA" id="ARBA00022490"/>
    </source>
</evidence>
<comment type="caution">
    <text evidence="9">Lacks conserved residue(s) required for the propagation of feature annotation.</text>
</comment>
<proteinExistence type="inferred from homology"/>
<evidence type="ECO:0000256" key="6">
    <source>
        <dbReference type="ARBA" id="ARBA00022563"/>
    </source>
</evidence>
<evidence type="ECO:0000256" key="8">
    <source>
        <dbReference type="ARBA" id="ARBA00022898"/>
    </source>
</evidence>
<evidence type="ECO:0000256" key="7">
    <source>
        <dbReference type="ARBA" id="ARBA00022679"/>
    </source>
</evidence>
<dbReference type="PANTHER" id="PTHR11680">
    <property type="entry name" value="SERINE HYDROXYMETHYLTRANSFERASE"/>
    <property type="match status" value="1"/>
</dbReference>
<dbReference type="InterPro" id="IPR015421">
    <property type="entry name" value="PyrdxlP-dep_Trfase_major"/>
</dbReference>
<evidence type="ECO:0000256" key="3">
    <source>
        <dbReference type="ARBA" id="ARBA00006376"/>
    </source>
</evidence>
<evidence type="ECO:0000256" key="4">
    <source>
        <dbReference type="ARBA" id="ARBA00011738"/>
    </source>
</evidence>
<dbReference type="GO" id="GO:0005737">
    <property type="term" value="C:cytoplasm"/>
    <property type="evidence" value="ECO:0007669"/>
    <property type="project" value="UniProtKB-SubCell"/>
</dbReference>
<dbReference type="InterPro" id="IPR001085">
    <property type="entry name" value="Ser_HO-MeTrfase"/>
</dbReference>
<evidence type="ECO:0000259" key="11">
    <source>
        <dbReference type="Pfam" id="PF00464"/>
    </source>
</evidence>
<name>A0A1F7GE37_9BACT</name>
<dbReference type="EC" id="2.1.2.1" evidence="9"/>
<dbReference type="FunFam" id="3.40.640.10:FF:000001">
    <property type="entry name" value="Serine hydroxymethyltransferase"/>
    <property type="match status" value="1"/>
</dbReference>
<dbReference type="SUPFAM" id="SSF53383">
    <property type="entry name" value="PLP-dependent transferases"/>
    <property type="match status" value="1"/>
</dbReference>
<feature type="binding site" evidence="9">
    <location>
        <begin position="357"/>
        <end position="359"/>
    </location>
    <ligand>
        <name>(6S)-5,6,7,8-tetrahydrofolate</name>
        <dbReference type="ChEBI" id="CHEBI:57453"/>
    </ligand>
</feature>
<keyword evidence="9" id="KW-0028">Amino-acid biosynthesis</keyword>
<dbReference type="HAMAP" id="MF_00051">
    <property type="entry name" value="SHMT"/>
    <property type="match status" value="1"/>
</dbReference>
<comment type="subunit">
    <text evidence="4 9">Homodimer.</text>
</comment>
<dbReference type="NCBIfam" id="NF000586">
    <property type="entry name" value="PRK00011.1"/>
    <property type="match status" value="1"/>
</dbReference>
<evidence type="ECO:0000256" key="1">
    <source>
        <dbReference type="ARBA" id="ARBA00001933"/>
    </source>
</evidence>
<feature type="site" description="Plays an important role in substrate specificity" evidence="9">
    <location>
        <position position="224"/>
    </location>
</feature>
<dbReference type="Gene3D" id="3.40.640.10">
    <property type="entry name" value="Type I PLP-dependent aspartate aminotransferase-like (Major domain)"/>
    <property type="match status" value="1"/>
</dbReference>
<dbReference type="Pfam" id="PF00464">
    <property type="entry name" value="SHMT"/>
    <property type="match status" value="1"/>
</dbReference>
<feature type="binding site" evidence="9">
    <location>
        <begin position="121"/>
        <end position="123"/>
    </location>
    <ligand>
        <name>(6S)-5,6,7,8-tetrahydrofolate</name>
        <dbReference type="ChEBI" id="CHEBI:57453"/>
    </ligand>
</feature>
<dbReference type="PROSITE" id="PS00096">
    <property type="entry name" value="SHMT"/>
    <property type="match status" value="1"/>
</dbReference>
<dbReference type="PIRSF" id="PIRSF000412">
    <property type="entry name" value="SHMT"/>
    <property type="match status" value="1"/>
</dbReference>
<evidence type="ECO:0000256" key="2">
    <source>
        <dbReference type="ARBA" id="ARBA00004496"/>
    </source>
</evidence>
<dbReference type="GO" id="GO:0030170">
    <property type="term" value="F:pyridoxal phosphate binding"/>
    <property type="evidence" value="ECO:0007669"/>
    <property type="project" value="UniProtKB-UniRule"/>
</dbReference>
<comment type="similarity">
    <text evidence="3 9">Belongs to the SHMT family.</text>
</comment>
<dbReference type="CDD" id="cd00378">
    <property type="entry name" value="SHMT"/>
    <property type="match status" value="1"/>
</dbReference>
<evidence type="ECO:0000313" key="13">
    <source>
        <dbReference type="Proteomes" id="UP000177208"/>
    </source>
</evidence>
<evidence type="ECO:0000256" key="9">
    <source>
        <dbReference type="HAMAP-Rule" id="MF_00051"/>
    </source>
</evidence>
<dbReference type="InterPro" id="IPR019798">
    <property type="entry name" value="Ser_HO-MeTrfase_PLP_BS"/>
</dbReference>
<comment type="pathway">
    <text evidence="9">Amino-acid biosynthesis; glycine biosynthesis; glycine from L-serine: step 1/1.</text>
</comment>
<dbReference type="AlphaFoldDB" id="A0A1F7GE37"/>
<evidence type="ECO:0000313" key="12">
    <source>
        <dbReference type="EMBL" id="OGK17210.1"/>
    </source>
</evidence>
<protein>
    <recommendedName>
        <fullName evidence="9">Serine hydroxymethyltransferase</fullName>
        <shortName evidence="9">SHMT</shortName>
        <shortName evidence="9">Serine methylase</shortName>
        <ecNumber evidence="9">2.1.2.1</ecNumber>
    </recommendedName>
</protein>
<feature type="binding site" evidence="9">
    <location>
        <position position="117"/>
    </location>
    <ligand>
        <name>(6S)-5,6,7,8-tetrahydrofolate</name>
        <dbReference type="ChEBI" id="CHEBI:57453"/>
    </ligand>
</feature>
<reference evidence="12 13" key="1">
    <citation type="journal article" date="2016" name="Nat. Commun.">
        <title>Thousands of microbial genomes shed light on interconnected biogeochemical processes in an aquifer system.</title>
        <authorList>
            <person name="Anantharaman K."/>
            <person name="Brown C.T."/>
            <person name="Hug L.A."/>
            <person name="Sharon I."/>
            <person name="Castelle C.J."/>
            <person name="Probst A.J."/>
            <person name="Thomas B.C."/>
            <person name="Singh A."/>
            <person name="Wilkins M.J."/>
            <person name="Karaoz U."/>
            <person name="Brodie E.L."/>
            <person name="Williams K.H."/>
            <person name="Hubbard S.S."/>
            <person name="Banfield J.F."/>
        </authorList>
    </citation>
    <scope>NUCLEOTIDE SEQUENCE [LARGE SCALE GENOMIC DNA]</scope>
</reference>
<keyword evidence="5 9" id="KW-0963">Cytoplasm</keyword>
<comment type="caution">
    <text evidence="12">The sequence shown here is derived from an EMBL/GenBank/DDBJ whole genome shotgun (WGS) entry which is preliminary data.</text>
</comment>
<comment type="cofactor">
    <cofactor evidence="1 9 10">
        <name>pyridoxal 5'-phosphate</name>
        <dbReference type="ChEBI" id="CHEBI:597326"/>
    </cofactor>
</comment>
<sequence>MNYLKSADPEIEKLIKQESIRQKEGLEMIPSENYVSPAVLQAMGSILTNKYSEGYPRKRYYGGNDNIDEIELLAQTRAKKLFNVAHVNVQPYSGSPANLAVYMATCSPGDPVMGLNLPDGGHLTHGWKVSFTGIYYKSHPYHVKKDGRVDFDEVWKLAKKYKPKLIWAGATAYVYQYEFDKFAEIADSIGAYFAADIAHTAGLVIAGAHIDPSKYAHIITTTTHKTLRGPRGGMIMVTKKGLKKDPELAQKIDRAVFPGLQGGPHDHTTAAIAVALKEAGKPSFKKYAKQIVKNSKALAKQLIKNGFRLVGSGSENHLCLIDLVPNFGPGGGFFLQYALDHAGITLNKNTIPREPASPFYPSGVRLGTPTLTTRGMKEKEMKKIADWIWQVAQIIANNSLPENKEKRIAYLKNFRRETNKNKELSKIKNQIKRFASSYPIFAW</sequence>
<dbReference type="InterPro" id="IPR039429">
    <property type="entry name" value="SHMT-like_dom"/>
</dbReference>
<keyword evidence="6 9" id="KW-0554">One-carbon metabolism</keyword>
<accession>A0A1F7GE37</accession>
<dbReference type="GO" id="GO:0019264">
    <property type="term" value="P:glycine biosynthetic process from serine"/>
    <property type="evidence" value="ECO:0007669"/>
    <property type="project" value="UniProtKB-UniRule"/>
</dbReference>
<dbReference type="GO" id="GO:0004372">
    <property type="term" value="F:glycine hydroxymethyltransferase activity"/>
    <property type="evidence" value="ECO:0007669"/>
    <property type="project" value="UniProtKB-UniRule"/>
</dbReference>
<dbReference type="UniPathway" id="UPA00193"/>
<dbReference type="PANTHER" id="PTHR11680:SF35">
    <property type="entry name" value="SERINE HYDROXYMETHYLTRANSFERASE 1"/>
    <property type="match status" value="1"/>
</dbReference>
<evidence type="ECO:0000256" key="10">
    <source>
        <dbReference type="PIRSR" id="PIRSR000412-50"/>
    </source>
</evidence>
<feature type="domain" description="Serine hydroxymethyltransferase-like" evidence="11">
    <location>
        <begin position="4"/>
        <end position="388"/>
    </location>
</feature>
<comment type="function">
    <text evidence="9">Catalyzes the reversible interconversion of serine and glycine with tetrahydrofolate (THF) serving as the one-carbon carrier. This reaction serves as the major source of one-carbon groups required for the biosynthesis of purines, thymidylate, methionine, and other important biomolecules. Also exhibits THF-independent aldolase activity toward beta-hydroxyamino acids, producing glycine and aldehydes, via a retro-aldol mechanism.</text>
</comment>